<accession>A0A7S9PZA6</accession>
<reference evidence="1 2" key="1">
    <citation type="submission" date="2020-11" db="EMBL/GenBank/DDBJ databases">
        <title>Pedobacter endophytica, an endophytic bacteria isolated form Carex pumila.</title>
        <authorList>
            <person name="Peng Y."/>
            <person name="Jiang L."/>
            <person name="Lee J."/>
        </authorList>
    </citation>
    <scope>NUCLEOTIDE SEQUENCE [LARGE SCALE GENOMIC DNA]</scope>
    <source>
        <strain evidence="1 2">JBR3-12</strain>
    </source>
</reference>
<proteinExistence type="predicted"/>
<dbReference type="Proteomes" id="UP000594759">
    <property type="component" value="Chromosome"/>
</dbReference>
<keyword evidence="2" id="KW-1185">Reference proteome</keyword>
<organism evidence="1 2">
    <name type="scientific">Pedobacter endophyticus</name>
    <dbReference type="NCBI Taxonomy" id="2789740"/>
    <lineage>
        <taxon>Bacteria</taxon>
        <taxon>Pseudomonadati</taxon>
        <taxon>Bacteroidota</taxon>
        <taxon>Sphingobacteriia</taxon>
        <taxon>Sphingobacteriales</taxon>
        <taxon>Sphingobacteriaceae</taxon>
        <taxon>Pedobacter</taxon>
    </lineage>
</organism>
<dbReference type="InterPro" id="IPR016181">
    <property type="entry name" value="Acyl_CoA_acyltransferase"/>
</dbReference>
<dbReference type="RefSeq" id="WP_196099764.1">
    <property type="nucleotide sequence ID" value="NZ_CP064939.1"/>
</dbReference>
<dbReference type="KEGG" id="pex:IZT61_03245"/>
<dbReference type="AlphaFoldDB" id="A0A7S9PZA6"/>
<sequence>MKIETPLENYWHKALTLALAELKVPCRAIYDGPFAIILVHDCQLAIHLVNINNGFTPDDLTSLQLQYQNENIHLVHLWEDVWCSSAKQVLARLKSLLGLNLKIHGRQTEIRKIDKPTADQFLNNNHLQGAVSSRYKFGLYKNDELIAVATFSALRKMNFAEHYRSAELIRFAVKAGYSVSGGLSKLLKHFKNNYQPQDIMTYADKDWSTGKAYEKLGFVCKDSMVPQWFSLDQSLSRSINKGGRTAKPQVFNTGSIKFVLPL</sequence>
<protein>
    <submittedName>
        <fullName evidence="1">Uncharacterized protein</fullName>
    </submittedName>
</protein>
<dbReference type="SUPFAM" id="SSF55729">
    <property type="entry name" value="Acyl-CoA N-acyltransferases (Nat)"/>
    <property type="match status" value="1"/>
</dbReference>
<evidence type="ECO:0000313" key="1">
    <source>
        <dbReference type="EMBL" id="QPH40308.1"/>
    </source>
</evidence>
<dbReference type="EMBL" id="CP064939">
    <property type="protein sequence ID" value="QPH40308.1"/>
    <property type="molecule type" value="Genomic_DNA"/>
</dbReference>
<evidence type="ECO:0000313" key="2">
    <source>
        <dbReference type="Proteomes" id="UP000594759"/>
    </source>
</evidence>
<dbReference type="Gene3D" id="3.40.630.30">
    <property type="match status" value="1"/>
</dbReference>
<name>A0A7S9PZA6_9SPHI</name>
<gene>
    <name evidence="1" type="ORF">IZT61_03245</name>
</gene>